<keyword evidence="2" id="KW-1133">Transmembrane helix</keyword>
<name>A0A0C2GP73_9BILA</name>
<keyword evidence="2" id="KW-0472">Membrane</keyword>
<proteinExistence type="predicted"/>
<feature type="transmembrane region" description="Helical" evidence="2">
    <location>
        <begin position="6"/>
        <end position="27"/>
    </location>
</feature>
<evidence type="ECO:0000313" key="4">
    <source>
        <dbReference type="Proteomes" id="UP000054047"/>
    </source>
</evidence>
<keyword evidence="4" id="KW-1185">Reference proteome</keyword>
<dbReference type="OrthoDB" id="3053196at2759"/>
<dbReference type="EMBL" id="KN730572">
    <property type="protein sequence ID" value="KIH60854.1"/>
    <property type="molecule type" value="Genomic_DNA"/>
</dbReference>
<keyword evidence="2" id="KW-0812">Transmembrane</keyword>
<evidence type="ECO:0000256" key="2">
    <source>
        <dbReference type="SAM" id="Phobius"/>
    </source>
</evidence>
<feature type="compositionally biased region" description="Acidic residues" evidence="1">
    <location>
        <begin position="76"/>
        <end position="87"/>
    </location>
</feature>
<feature type="non-terminal residue" evidence="3">
    <location>
        <position position="1"/>
    </location>
</feature>
<dbReference type="AlphaFoldDB" id="A0A0C2GP73"/>
<evidence type="ECO:0000313" key="3">
    <source>
        <dbReference type="EMBL" id="KIH60854.1"/>
    </source>
</evidence>
<gene>
    <name evidence="3" type="ORF">ANCDUO_08881</name>
</gene>
<organism evidence="3 4">
    <name type="scientific">Ancylostoma duodenale</name>
    <dbReference type="NCBI Taxonomy" id="51022"/>
    <lineage>
        <taxon>Eukaryota</taxon>
        <taxon>Metazoa</taxon>
        <taxon>Ecdysozoa</taxon>
        <taxon>Nematoda</taxon>
        <taxon>Chromadorea</taxon>
        <taxon>Rhabditida</taxon>
        <taxon>Rhabditina</taxon>
        <taxon>Rhabditomorpha</taxon>
        <taxon>Strongyloidea</taxon>
        <taxon>Ancylostomatidae</taxon>
        <taxon>Ancylostomatinae</taxon>
        <taxon>Ancylostoma</taxon>
    </lineage>
</organism>
<accession>A0A0C2GP73</accession>
<evidence type="ECO:0000256" key="1">
    <source>
        <dbReference type="SAM" id="MobiDB-lite"/>
    </source>
</evidence>
<feature type="region of interest" description="Disordered" evidence="1">
    <location>
        <begin position="54"/>
        <end position="98"/>
    </location>
</feature>
<dbReference type="Proteomes" id="UP000054047">
    <property type="component" value="Unassembled WGS sequence"/>
</dbReference>
<reference evidence="3 4" key="1">
    <citation type="submission" date="2013-12" db="EMBL/GenBank/DDBJ databases">
        <title>Draft genome of the parsitic nematode Ancylostoma duodenale.</title>
        <authorList>
            <person name="Mitreva M."/>
        </authorList>
    </citation>
    <scope>NUCLEOTIDE SEQUENCE [LARGE SCALE GENOMIC DNA]</scope>
    <source>
        <strain evidence="3 4">Zhejiang</strain>
    </source>
</reference>
<protein>
    <submittedName>
        <fullName evidence="3">Uncharacterized protein</fullName>
    </submittedName>
</protein>
<sequence>FTFWNIVFLVVRLASSVLTVMTFWYGLRQSETAYIDVASGNYNTTYVRESASKKVKSETKRLVPQPKGKKNKSEESVSENEQSEETDGSVKKGKKKTN</sequence>